<keyword evidence="2" id="KW-1185">Reference proteome</keyword>
<gene>
    <name evidence="1" type="ORF">BASA50_007749</name>
</gene>
<organism evidence="1 2">
    <name type="scientific">Batrachochytrium salamandrivorans</name>
    <dbReference type="NCBI Taxonomy" id="1357716"/>
    <lineage>
        <taxon>Eukaryota</taxon>
        <taxon>Fungi</taxon>
        <taxon>Fungi incertae sedis</taxon>
        <taxon>Chytridiomycota</taxon>
        <taxon>Chytridiomycota incertae sedis</taxon>
        <taxon>Chytridiomycetes</taxon>
        <taxon>Rhizophydiales</taxon>
        <taxon>Rhizophydiales incertae sedis</taxon>
        <taxon>Batrachochytrium</taxon>
    </lineage>
</organism>
<evidence type="ECO:0000313" key="2">
    <source>
        <dbReference type="Proteomes" id="UP001648503"/>
    </source>
</evidence>
<name>A0ABQ8F6N4_9FUNG</name>
<dbReference type="EMBL" id="JAFCIX010000365">
    <property type="protein sequence ID" value="KAH6592911.1"/>
    <property type="molecule type" value="Genomic_DNA"/>
</dbReference>
<accession>A0ABQ8F6N4</accession>
<evidence type="ECO:0000313" key="1">
    <source>
        <dbReference type="EMBL" id="KAH6592911.1"/>
    </source>
</evidence>
<dbReference type="Proteomes" id="UP001648503">
    <property type="component" value="Unassembled WGS sequence"/>
</dbReference>
<protein>
    <submittedName>
        <fullName evidence="1">Uncharacterized protein</fullName>
    </submittedName>
</protein>
<comment type="caution">
    <text evidence="1">The sequence shown here is derived from an EMBL/GenBank/DDBJ whole genome shotgun (WGS) entry which is preliminary data.</text>
</comment>
<proteinExistence type="predicted"/>
<reference evidence="1 2" key="1">
    <citation type="submission" date="2021-02" db="EMBL/GenBank/DDBJ databases">
        <title>Variation within the Batrachochytrium salamandrivorans European outbreak.</title>
        <authorList>
            <person name="Kelly M."/>
            <person name="Pasmans F."/>
            <person name="Shea T.P."/>
            <person name="Munoz J.F."/>
            <person name="Carranza S."/>
            <person name="Cuomo C.A."/>
            <person name="Martel A."/>
        </authorList>
    </citation>
    <scope>NUCLEOTIDE SEQUENCE [LARGE SCALE GENOMIC DNA]</scope>
    <source>
        <strain evidence="1 2">AMFP18/2</strain>
    </source>
</reference>
<sequence>MVTNVGQTFVARNMAFVNKRETTVALTVSRHLVSVISARMLNLEKCQAMAGVERGRSLGVNQETVAPNMVLVELRVITVVLAVNLDLVYVIPSCLFQSRLPEHSS</sequence>